<keyword evidence="3" id="KW-1185">Reference proteome</keyword>
<sequence>MMPTEMNQDQRQQFDPALLSLLSNGEGSSSELMKSQLMAQMGNSENQAQINPMLLSFLNDDKSDVDVSEMMKAQMMSQMGSIGNSINPMLMSMLNDDGDQDFSAKEMMKAQMMSQMSSSGTPINPMLLSFLNDDDENDNGSKSTTEMLKQQMLAQMSASGDPVSQMMVQSFLNKNDESSESKSPSELLKNQMLAQMATSGSINPMMLTMLDEADDVGGDKIDRMKMEMLNQLIRDPETYKMASTLKAILDDRDGDIDLTSLMNQKMVPAFDFDDQFDVGSMQDQDRSMLSKSRPPTPPPLDKSEVMFSLKYPQFKDEKVSGLAKTFSTFDQNMEENSERLEDFAIEIMVNIDYKKDPLKMLNFIDFSTNDTLGNTPMILAIGNLINNQCFSKGSIHDFAISVLENNYSFDAYRTSAGIATIQREIKLSVPWQSVLEKDTLAADELKETISQMIKRDFRMSEFERLSVTVKSLTPSQSIADDEIMVEALVEFSAKRTQNTQENDLAIAIEEIVKDSFLFTEIAIPEKDKDEILQGSLEKSVRVVLKSGWSNELNEPESLYSKQLKSVIEQAFVDSPVWLTFGPLEISVENLKRSTVFYFGIEANMTIKGITSEEEWKDIFDYLKTVPKEGHFIGAVAQQQSGQAVEEMQAVTTEAPKEFIVVDNTHEIILSLYFNENLEDPSSGAYKQYKKILDLSLAEDDKNIEILQFKKASSGMTLAKINFPQDYQFEDIKKKVDAAYFLDFPEQTRRRKRSLVSKPNTSVSNRQILLVLALQYISGKILVPFNEIALLQNEENSFLVDAAFEFLVKDYQRVHESISTKGNSDPLHAMILYLNRLTESETLKVNNFLSFFFNPESLMVYQVALQQFSNACL</sequence>
<protein>
    <submittedName>
        <fullName evidence="2">Oidioi.mRNA.OKI2018_I69.PAR.g8979.t1.cds</fullName>
    </submittedName>
</protein>
<feature type="region of interest" description="Disordered" evidence="1">
    <location>
        <begin position="281"/>
        <end position="302"/>
    </location>
</feature>
<dbReference type="EMBL" id="OU015568">
    <property type="protein sequence ID" value="CAG5078416.1"/>
    <property type="molecule type" value="Genomic_DNA"/>
</dbReference>
<evidence type="ECO:0000256" key="1">
    <source>
        <dbReference type="SAM" id="MobiDB-lite"/>
    </source>
</evidence>
<evidence type="ECO:0000313" key="3">
    <source>
        <dbReference type="Proteomes" id="UP001158576"/>
    </source>
</evidence>
<evidence type="ECO:0000313" key="2">
    <source>
        <dbReference type="EMBL" id="CAG5078416.1"/>
    </source>
</evidence>
<reference evidence="2 3" key="1">
    <citation type="submission" date="2021-04" db="EMBL/GenBank/DDBJ databases">
        <authorList>
            <person name="Bliznina A."/>
        </authorList>
    </citation>
    <scope>NUCLEOTIDE SEQUENCE [LARGE SCALE GENOMIC DNA]</scope>
</reference>
<organism evidence="2 3">
    <name type="scientific">Oikopleura dioica</name>
    <name type="common">Tunicate</name>
    <dbReference type="NCBI Taxonomy" id="34765"/>
    <lineage>
        <taxon>Eukaryota</taxon>
        <taxon>Metazoa</taxon>
        <taxon>Chordata</taxon>
        <taxon>Tunicata</taxon>
        <taxon>Appendicularia</taxon>
        <taxon>Copelata</taxon>
        <taxon>Oikopleuridae</taxon>
        <taxon>Oikopleura</taxon>
    </lineage>
</organism>
<accession>A0ABN7RMK2</accession>
<dbReference type="Proteomes" id="UP001158576">
    <property type="component" value="Chromosome PAR"/>
</dbReference>
<proteinExistence type="predicted"/>
<gene>
    <name evidence="2" type="ORF">OKIOD_LOCUS537</name>
</gene>
<name>A0ABN7RMK2_OIKDI</name>